<accession>A0AAE1DSK4</accession>
<name>A0AAE1DSK4_9GAST</name>
<dbReference type="PROSITE" id="PS51450">
    <property type="entry name" value="LRR"/>
    <property type="match status" value="1"/>
</dbReference>
<evidence type="ECO:0000313" key="5">
    <source>
        <dbReference type="Proteomes" id="UP001283361"/>
    </source>
</evidence>
<evidence type="ECO:0000313" key="4">
    <source>
        <dbReference type="EMBL" id="KAK3781516.1"/>
    </source>
</evidence>
<evidence type="ECO:0000256" key="1">
    <source>
        <dbReference type="ARBA" id="ARBA00022614"/>
    </source>
</evidence>
<proteinExistence type="predicted"/>
<dbReference type="InterPro" id="IPR050216">
    <property type="entry name" value="LRR_domain-containing"/>
</dbReference>
<dbReference type="InterPro" id="IPR055414">
    <property type="entry name" value="LRR_R13L4/SHOC2-like"/>
</dbReference>
<dbReference type="Pfam" id="PF23598">
    <property type="entry name" value="LRR_14"/>
    <property type="match status" value="1"/>
</dbReference>
<feature type="domain" description="Disease resistance R13L4/SHOC-2-like LRR" evidence="3">
    <location>
        <begin position="30"/>
        <end position="166"/>
    </location>
</feature>
<evidence type="ECO:0000256" key="2">
    <source>
        <dbReference type="ARBA" id="ARBA00022737"/>
    </source>
</evidence>
<dbReference type="SUPFAM" id="SSF52075">
    <property type="entry name" value="Outer arm dynein light chain 1"/>
    <property type="match status" value="1"/>
</dbReference>
<dbReference type="InterPro" id="IPR003591">
    <property type="entry name" value="Leu-rich_rpt_typical-subtyp"/>
</dbReference>
<dbReference type="PANTHER" id="PTHR48051">
    <property type="match status" value="1"/>
</dbReference>
<dbReference type="SMART" id="SM00369">
    <property type="entry name" value="LRR_TYP"/>
    <property type="match status" value="3"/>
</dbReference>
<dbReference type="AlphaFoldDB" id="A0AAE1DSK4"/>
<reference evidence="4" key="1">
    <citation type="journal article" date="2023" name="G3 (Bethesda)">
        <title>A reference genome for the long-term kleptoplast-retaining sea slug Elysia crispata morphotype clarki.</title>
        <authorList>
            <person name="Eastman K.E."/>
            <person name="Pendleton A.L."/>
            <person name="Shaikh M.A."/>
            <person name="Suttiyut T."/>
            <person name="Ogas R."/>
            <person name="Tomko P."/>
            <person name="Gavelis G."/>
            <person name="Widhalm J.R."/>
            <person name="Wisecaver J.H."/>
        </authorList>
    </citation>
    <scope>NUCLEOTIDE SEQUENCE</scope>
    <source>
        <strain evidence="4">ECLA1</strain>
    </source>
</reference>
<dbReference type="GO" id="GO:0005737">
    <property type="term" value="C:cytoplasm"/>
    <property type="evidence" value="ECO:0007669"/>
    <property type="project" value="TreeGrafter"/>
</dbReference>
<keyword evidence="2" id="KW-0677">Repeat</keyword>
<dbReference type="PANTHER" id="PTHR48051:SF1">
    <property type="entry name" value="RAS SUPPRESSOR PROTEIN 1"/>
    <property type="match status" value="1"/>
</dbReference>
<protein>
    <recommendedName>
        <fullName evidence="3">Disease resistance R13L4/SHOC-2-like LRR domain-containing protein</fullName>
    </recommendedName>
</protein>
<dbReference type="InterPro" id="IPR032675">
    <property type="entry name" value="LRR_dom_sf"/>
</dbReference>
<organism evidence="4 5">
    <name type="scientific">Elysia crispata</name>
    <name type="common">lettuce slug</name>
    <dbReference type="NCBI Taxonomy" id="231223"/>
    <lineage>
        <taxon>Eukaryota</taxon>
        <taxon>Metazoa</taxon>
        <taxon>Spiralia</taxon>
        <taxon>Lophotrochozoa</taxon>
        <taxon>Mollusca</taxon>
        <taxon>Gastropoda</taxon>
        <taxon>Heterobranchia</taxon>
        <taxon>Euthyneura</taxon>
        <taxon>Panpulmonata</taxon>
        <taxon>Sacoglossa</taxon>
        <taxon>Placobranchoidea</taxon>
        <taxon>Plakobranchidae</taxon>
        <taxon>Elysia</taxon>
    </lineage>
</organism>
<comment type="caution">
    <text evidence="4">The sequence shown here is derived from an EMBL/GenBank/DDBJ whole genome shotgun (WGS) entry which is preliminary data.</text>
</comment>
<evidence type="ECO:0000259" key="3">
    <source>
        <dbReference type="Pfam" id="PF23598"/>
    </source>
</evidence>
<sequence length="178" mass="20117">MAGKEVAKVVNRCEDAKETQHLDLSGCDLTQIPDAVFLLMRSTELQTCDLSQNLMKRIPSKLPSKFSSLKELNLATNHLSSLPEELRHLEDLTKLDISHNHFKELPQVVYRIDSLKELSAEENEILDIDIQRLRALSNISEVNLQGNPLTTDTHSQLMELKHITVLLTPQDPDLDAVD</sequence>
<dbReference type="InterPro" id="IPR001611">
    <property type="entry name" value="Leu-rich_rpt"/>
</dbReference>
<dbReference type="EMBL" id="JAWDGP010002623">
    <property type="protein sequence ID" value="KAK3781516.1"/>
    <property type="molecule type" value="Genomic_DNA"/>
</dbReference>
<keyword evidence="5" id="KW-1185">Reference proteome</keyword>
<dbReference type="Proteomes" id="UP001283361">
    <property type="component" value="Unassembled WGS sequence"/>
</dbReference>
<dbReference type="Gene3D" id="3.80.10.10">
    <property type="entry name" value="Ribonuclease Inhibitor"/>
    <property type="match status" value="1"/>
</dbReference>
<keyword evidence="1" id="KW-0433">Leucine-rich repeat</keyword>
<gene>
    <name evidence="4" type="ORF">RRG08_054855</name>
</gene>